<organism evidence="3 4">
    <name type="scientific">Syntrophorhabdus aromaticivorans</name>
    <dbReference type="NCBI Taxonomy" id="328301"/>
    <lineage>
        <taxon>Bacteria</taxon>
        <taxon>Pseudomonadati</taxon>
        <taxon>Thermodesulfobacteriota</taxon>
        <taxon>Syntrophorhabdia</taxon>
        <taxon>Syntrophorhabdales</taxon>
        <taxon>Syntrophorhabdaceae</taxon>
        <taxon>Syntrophorhabdus</taxon>
    </lineage>
</organism>
<reference evidence="3" key="1">
    <citation type="journal article" date="2020" name="Biotechnol. Biofuels">
        <title>New insights from the biogas microbiome by comprehensive genome-resolved metagenomics of nearly 1600 species originating from multiple anaerobic digesters.</title>
        <authorList>
            <person name="Campanaro S."/>
            <person name="Treu L."/>
            <person name="Rodriguez-R L.M."/>
            <person name="Kovalovszki A."/>
            <person name="Ziels R.M."/>
            <person name="Maus I."/>
            <person name="Zhu X."/>
            <person name="Kougias P.G."/>
            <person name="Basile A."/>
            <person name="Luo G."/>
            <person name="Schluter A."/>
            <person name="Konstantinidis K.T."/>
            <person name="Angelidaki I."/>
        </authorList>
    </citation>
    <scope>NUCLEOTIDE SEQUENCE</scope>
    <source>
        <strain evidence="3">AS06rmzACSIP_7</strain>
    </source>
</reference>
<feature type="signal peptide" evidence="2">
    <location>
        <begin position="1"/>
        <end position="30"/>
    </location>
</feature>
<evidence type="ECO:0000256" key="1">
    <source>
        <dbReference type="SAM" id="Phobius"/>
    </source>
</evidence>
<dbReference type="EMBL" id="JAAYEE010000319">
    <property type="protein sequence ID" value="NLW36903.1"/>
    <property type="molecule type" value="Genomic_DNA"/>
</dbReference>
<evidence type="ECO:0000313" key="3">
    <source>
        <dbReference type="EMBL" id="NLW36903.1"/>
    </source>
</evidence>
<protein>
    <submittedName>
        <fullName evidence="3">Uncharacterized protein</fullName>
    </submittedName>
</protein>
<dbReference type="AlphaFoldDB" id="A0A971S235"/>
<keyword evidence="1" id="KW-1133">Transmembrane helix</keyword>
<proteinExistence type="predicted"/>
<keyword evidence="1" id="KW-0812">Transmembrane</keyword>
<keyword evidence="2" id="KW-0732">Signal</keyword>
<dbReference type="Proteomes" id="UP000777265">
    <property type="component" value="Unassembled WGS sequence"/>
</dbReference>
<name>A0A971S235_9BACT</name>
<feature type="chain" id="PRO_5037868668" evidence="2">
    <location>
        <begin position="31"/>
        <end position="156"/>
    </location>
</feature>
<evidence type="ECO:0000256" key="2">
    <source>
        <dbReference type="SAM" id="SignalP"/>
    </source>
</evidence>
<accession>A0A971S235</accession>
<comment type="caution">
    <text evidence="3">The sequence shown here is derived from an EMBL/GenBank/DDBJ whole genome shotgun (WGS) entry which is preliminary data.</text>
</comment>
<evidence type="ECO:0000313" key="4">
    <source>
        <dbReference type="Proteomes" id="UP000777265"/>
    </source>
</evidence>
<reference evidence="3" key="2">
    <citation type="submission" date="2020-01" db="EMBL/GenBank/DDBJ databases">
        <authorList>
            <person name="Campanaro S."/>
        </authorList>
    </citation>
    <scope>NUCLEOTIDE SEQUENCE</scope>
    <source>
        <strain evidence="3">AS06rmzACSIP_7</strain>
    </source>
</reference>
<keyword evidence="1" id="KW-0472">Membrane</keyword>
<sequence length="156" mass="16813">MNGQKRMAGILVVCFACALFLGCTSTPSITPEVIDVQTGLTDATDTLGDAIQDSADTAQEIADITAGTEYAELTKAHAAKVRELVALHNTLEEKVTAANELSLKLAGQSEELRTENLEQETEIAILKGQRLALALILGFFVAFTLLYLYARIKKLV</sequence>
<dbReference type="PROSITE" id="PS51257">
    <property type="entry name" value="PROKAR_LIPOPROTEIN"/>
    <property type="match status" value="1"/>
</dbReference>
<feature type="transmembrane region" description="Helical" evidence="1">
    <location>
        <begin position="131"/>
        <end position="150"/>
    </location>
</feature>
<gene>
    <name evidence="3" type="ORF">GXY80_15730</name>
</gene>